<dbReference type="Proteomes" id="UP000828390">
    <property type="component" value="Unassembled WGS sequence"/>
</dbReference>
<proteinExistence type="predicted"/>
<accession>A0A9D4KRD1</accession>
<name>A0A9D4KRD1_DREPO</name>
<evidence type="ECO:0000313" key="1">
    <source>
        <dbReference type="EMBL" id="KAH3844269.1"/>
    </source>
</evidence>
<reference evidence="1" key="2">
    <citation type="submission" date="2020-11" db="EMBL/GenBank/DDBJ databases">
        <authorList>
            <person name="McCartney M.A."/>
            <person name="Auch B."/>
            <person name="Kono T."/>
            <person name="Mallez S."/>
            <person name="Becker A."/>
            <person name="Gohl D.M."/>
            <person name="Silverstein K.A.T."/>
            <person name="Koren S."/>
            <person name="Bechman K.B."/>
            <person name="Herman A."/>
            <person name="Abrahante J.E."/>
            <person name="Garbe J."/>
        </authorList>
    </citation>
    <scope>NUCLEOTIDE SEQUENCE</scope>
    <source>
        <strain evidence="1">Duluth1</strain>
        <tissue evidence="1">Whole animal</tissue>
    </source>
</reference>
<reference evidence="1" key="1">
    <citation type="journal article" date="2019" name="bioRxiv">
        <title>The Genome of the Zebra Mussel, Dreissena polymorpha: A Resource for Invasive Species Research.</title>
        <authorList>
            <person name="McCartney M.A."/>
            <person name="Auch B."/>
            <person name="Kono T."/>
            <person name="Mallez S."/>
            <person name="Zhang Y."/>
            <person name="Obille A."/>
            <person name="Becker A."/>
            <person name="Abrahante J.E."/>
            <person name="Garbe J."/>
            <person name="Badalamenti J.P."/>
            <person name="Herman A."/>
            <person name="Mangelson H."/>
            <person name="Liachko I."/>
            <person name="Sullivan S."/>
            <person name="Sone E.D."/>
            <person name="Koren S."/>
            <person name="Silverstein K.A.T."/>
            <person name="Beckman K.B."/>
            <person name="Gohl D.M."/>
        </authorList>
    </citation>
    <scope>NUCLEOTIDE SEQUENCE</scope>
    <source>
        <strain evidence="1">Duluth1</strain>
        <tissue evidence="1">Whole animal</tissue>
    </source>
</reference>
<gene>
    <name evidence="1" type="ORF">DPMN_086526</name>
</gene>
<protein>
    <submittedName>
        <fullName evidence="1">Uncharacterized protein</fullName>
    </submittedName>
</protein>
<evidence type="ECO:0000313" key="2">
    <source>
        <dbReference type="Proteomes" id="UP000828390"/>
    </source>
</evidence>
<organism evidence="1 2">
    <name type="scientific">Dreissena polymorpha</name>
    <name type="common">Zebra mussel</name>
    <name type="synonym">Mytilus polymorpha</name>
    <dbReference type="NCBI Taxonomy" id="45954"/>
    <lineage>
        <taxon>Eukaryota</taxon>
        <taxon>Metazoa</taxon>
        <taxon>Spiralia</taxon>
        <taxon>Lophotrochozoa</taxon>
        <taxon>Mollusca</taxon>
        <taxon>Bivalvia</taxon>
        <taxon>Autobranchia</taxon>
        <taxon>Heteroconchia</taxon>
        <taxon>Euheterodonta</taxon>
        <taxon>Imparidentia</taxon>
        <taxon>Neoheterodontei</taxon>
        <taxon>Myida</taxon>
        <taxon>Dreissenoidea</taxon>
        <taxon>Dreissenidae</taxon>
        <taxon>Dreissena</taxon>
    </lineage>
</organism>
<dbReference type="EMBL" id="JAIWYP010000003">
    <property type="protein sequence ID" value="KAH3844269.1"/>
    <property type="molecule type" value="Genomic_DNA"/>
</dbReference>
<dbReference type="AlphaFoldDB" id="A0A9D4KRD1"/>
<sequence length="138" mass="15561">MGLMPYATSVAMKVRKYILRPRNLAQLRKQGLSFASQRARNWQHTGQDFEVTAYEDNGSFAQCAEETVLGVRIDSISGAREEREEDLLYNGNRDGLQQRVIEIMESAVSGEESTSSIQNQEPGCLKSQSLIHHLLFLL</sequence>
<keyword evidence="2" id="KW-1185">Reference proteome</keyword>
<comment type="caution">
    <text evidence="1">The sequence shown here is derived from an EMBL/GenBank/DDBJ whole genome shotgun (WGS) entry which is preliminary data.</text>
</comment>